<dbReference type="PANTHER" id="PTHR42943:SF2">
    <property type="entry name" value="GLUTATHIONE S-TRANSFERASE KAPPA 1"/>
    <property type="match status" value="1"/>
</dbReference>
<dbReference type="EC" id="5.99.1.4" evidence="1"/>
<comment type="caution">
    <text evidence="4">The sequence shown here is derived from an EMBL/GenBank/DDBJ whole genome shotgun (WGS) entry which is preliminary data.</text>
</comment>
<keyword evidence="5" id="KW-1185">Reference proteome</keyword>
<dbReference type="InterPro" id="IPR001853">
    <property type="entry name" value="DSBA-like_thioredoxin_dom"/>
</dbReference>
<evidence type="ECO:0000313" key="5">
    <source>
        <dbReference type="Proteomes" id="UP000284605"/>
    </source>
</evidence>
<dbReference type="InterPro" id="IPR014440">
    <property type="entry name" value="HCCAis_GSTk"/>
</dbReference>
<evidence type="ECO:0000256" key="1">
    <source>
        <dbReference type="PIRNR" id="PIRNR006386"/>
    </source>
</evidence>
<accession>A0A418WFZ8</accession>
<evidence type="ECO:0000313" key="4">
    <source>
        <dbReference type="EMBL" id="RJF88955.1"/>
    </source>
</evidence>
<dbReference type="GO" id="GO:0018845">
    <property type="term" value="F:2-hydroxychromene-2-carboxylate isomerase activity"/>
    <property type="evidence" value="ECO:0007669"/>
    <property type="project" value="UniProtKB-UniRule"/>
</dbReference>
<dbReference type="SUPFAM" id="SSF52833">
    <property type="entry name" value="Thioredoxin-like"/>
    <property type="match status" value="1"/>
</dbReference>
<sequence>MSTDGPRLSFWFEFASTYSYLAAARMGAAAHAAGIAIDWRPFLLGPIFADQGMTDSPFNLFAAKGAYMWRDMARLAGDLGLPFQRPSQFPRNGLLAARVATAGLGEAWAPGFVVAVYRANFGEDKDIADPALLAALVTAAGGDGTAALAAAATPAVKDRLRASTQAAKALGIFGAPSFTTPDGELFWGNDRLEQAFAWARRGY</sequence>
<dbReference type="Pfam" id="PF01323">
    <property type="entry name" value="DSBA"/>
    <property type="match status" value="1"/>
</dbReference>
<organism evidence="4 5">
    <name type="scientific">Oleomonas cavernae</name>
    <dbReference type="NCBI Taxonomy" id="2320859"/>
    <lineage>
        <taxon>Bacteria</taxon>
        <taxon>Pseudomonadati</taxon>
        <taxon>Pseudomonadota</taxon>
        <taxon>Alphaproteobacteria</taxon>
        <taxon>Acetobacterales</taxon>
        <taxon>Acetobacteraceae</taxon>
        <taxon>Oleomonas</taxon>
    </lineage>
</organism>
<dbReference type="AlphaFoldDB" id="A0A418WFZ8"/>
<feature type="active site" description="Nucleophile" evidence="2">
    <location>
        <position position="16"/>
    </location>
</feature>
<comment type="catalytic activity">
    <reaction evidence="1">
        <text>2-hydroxychromene-2-carboxylate = (3E)-4-(2-hydroxyphenyl)-2-oxobut-3-enoate</text>
        <dbReference type="Rhea" id="RHEA:27401"/>
        <dbReference type="ChEBI" id="CHEBI:59350"/>
        <dbReference type="ChEBI" id="CHEBI:59353"/>
        <dbReference type="EC" id="5.99.1.4"/>
    </reaction>
</comment>
<keyword evidence="1 4" id="KW-0413">Isomerase</keyword>
<dbReference type="OrthoDB" id="5244108at2"/>
<dbReference type="GO" id="GO:0004602">
    <property type="term" value="F:glutathione peroxidase activity"/>
    <property type="evidence" value="ECO:0007669"/>
    <property type="project" value="TreeGrafter"/>
</dbReference>
<feature type="domain" description="DSBA-like thioredoxin" evidence="3">
    <location>
        <begin position="8"/>
        <end position="194"/>
    </location>
</feature>
<name>A0A418WFZ8_9PROT</name>
<dbReference type="InterPro" id="IPR036249">
    <property type="entry name" value="Thioredoxin-like_sf"/>
</dbReference>
<dbReference type="Gene3D" id="3.40.30.10">
    <property type="entry name" value="Glutaredoxin"/>
    <property type="match status" value="1"/>
</dbReference>
<dbReference type="RefSeq" id="WP_119779998.1">
    <property type="nucleotide sequence ID" value="NZ_QYUK01000011.1"/>
</dbReference>
<dbReference type="GO" id="GO:0004364">
    <property type="term" value="F:glutathione transferase activity"/>
    <property type="evidence" value="ECO:0007669"/>
    <property type="project" value="TreeGrafter"/>
</dbReference>
<protein>
    <recommendedName>
        <fullName evidence="1">2-hydroxychromene-2-carboxylate isomerase</fullName>
        <ecNumber evidence="1">5.99.1.4</ecNumber>
    </recommendedName>
</protein>
<evidence type="ECO:0000256" key="2">
    <source>
        <dbReference type="PIRSR" id="PIRSR006386-1"/>
    </source>
</evidence>
<reference evidence="4 5" key="1">
    <citation type="submission" date="2018-09" db="EMBL/GenBank/DDBJ databases">
        <authorList>
            <person name="Zhu H."/>
        </authorList>
    </citation>
    <scope>NUCLEOTIDE SEQUENCE [LARGE SCALE GENOMIC DNA]</scope>
    <source>
        <strain evidence="4 5">K1W22B-8</strain>
    </source>
</reference>
<proteinExistence type="inferred from homology"/>
<dbReference type="PANTHER" id="PTHR42943">
    <property type="entry name" value="GLUTATHIONE S-TRANSFERASE KAPPA"/>
    <property type="match status" value="1"/>
</dbReference>
<dbReference type="Proteomes" id="UP000284605">
    <property type="component" value="Unassembled WGS sequence"/>
</dbReference>
<gene>
    <name evidence="4" type="ORF">D3874_19870</name>
</gene>
<dbReference type="InterPro" id="IPR051924">
    <property type="entry name" value="GST_Kappa/NadH"/>
</dbReference>
<dbReference type="EMBL" id="QYUK01000011">
    <property type="protein sequence ID" value="RJF88955.1"/>
    <property type="molecule type" value="Genomic_DNA"/>
</dbReference>
<dbReference type="PIRSF" id="PIRSF006386">
    <property type="entry name" value="HCCAis_GSTk"/>
    <property type="match status" value="1"/>
</dbReference>
<dbReference type="GO" id="GO:0006749">
    <property type="term" value="P:glutathione metabolic process"/>
    <property type="evidence" value="ECO:0007669"/>
    <property type="project" value="TreeGrafter"/>
</dbReference>
<evidence type="ECO:0000259" key="3">
    <source>
        <dbReference type="Pfam" id="PF01323"/>
    </source>
</evidence>
<comment type="similarity">
    <text evidence="1">Belongs to the GST superfamily. NadH family.</text>
</comment>